<organism evidence="1 2">
    <name type="scientific">Natronospira proteinivora</name>
    <dbReference type="NCBI Taxonomy" id="1807133"/>
    <lineage>
        <taxon>Bacteria</taxon>
        <taxon>Pseudomonadati</taxon>
        <taxon>Pseudomonadota</taxon>
        <taxon>Gammaproteobacteria</taxon>
        <taxon>Natronospirales</taxon>
        <taxon>Natronospiraceae</taxon>
        <taxon>Natronospira</taxon>
    </lineage>
</organism>
<keyword evidence="2" id="KW-1185">Reference proteome</keyword>
<proteinExistence type="predicted"/>
<reference evidence="1 2" key="1">
    <citation type="submission" date="2022-03" db="EMBL/GenBank/DDBJ databases">
        <title>Genomic Encyclopedia of Type Strains, Phase III (KMG-III): the genomes of soil and plant-associated and newly described type strains.</title>
        <authorList>
            <person name="Whitman W."/>
        </authorList>
    </citation>
    <scope>NUCLEOTIDE SEQUENCE [LARGE SCALE GENOMIC DNA]</scope>
    <source>
        <strain evidence="1 2">BSker1</strain>
    </source>
</reference>
<evidence type="ECO:0000313" key="2">
    <source>
        <dbReference type="Proteomes" id="UP001523550"/>
    </source>
</evidence>
<dbReference type="RefSeq" id="WP_253446708.1">
    <property type="nucleotide sequence ID" value="NZ_JALJYF010000001.1"/>
</dbReference>
<evidence type="ECO:0000313" key="1">
    <source>
        <dbReference type="EMBL" id="MCP1727195.1"/>
    </source>
</evidence>
<name>A0ABT1G8F6_9GAMM</name>
<sequence length="146" mass="15912">MQTSQITEKNITGFDDMIAIAASEPQPHKLLTVLLRVDSPYRQDADGKTRPIENEGELVPIAIKAHDVDEDLDFATLKADADAGAPGWGLMMTAVLPGQGPQPPSEEDVDNHLKRMAQTVMSGGDMSRFLFVDRKGEAVMMESHHG</sequence>
<gene>
    <name evidence="1" type="ORF">J2T60_001160</name>
</gene>
<protein>
    <submittedName>
        <fullName evidence="1">Uncharacterized protein</fullName>
    </submittedName>
</protein>
<dbReference type="Proteomes" id="UP001523550">
    <property type="component" value="Unassembled WGS sequence"/>
</dbReference>
<accession>A0ABT1G8F6</accession>
<comment type="caution">
    <text evidence="1">The sequence shown here is derived from an EMBL/GenBank/DDBJ whole genome shotgun (WGS) entry which is preliminary data.</text>
</comment>
<dbReference type="EMBL" id="JALJYF010000001">
    <property type="protein sequence ID" value="MCP1727195.1"/>
    <property type="molecule type" value="Genomic_DNA"/>
</dbReference>